<keyword evidence="1" id="KW-1133">Transmembrane helix</keyword>
<keyword evidence="3" id="KW-1185">Reference proteome</keyword>
<evidence type="ECO:0000313" key="3">
    <source>
        <dbReference type="Proteomes" id="UP001174997"/>
    </source>
</evidence>
<dbReference type="PANTHER" id="PTHR37451">
    <property type="entry name" value="MARVEL DOMAIN"/>
    <property type="match status" value="1"/>
</dbReference>
<keyword evidence="1" id="KW-0472">Membrane</keyword>
<accession>A0AA40DA11</accession>
<dbReference type="AlphaFoldDB" id="A0AA40DA11"/>
<proteinExistence type="predicted"/>
<evidence type="ECO:0000256" key="1">
    <source>
        <dbReference type="SAM" id="Phobius"/>
    </source>
</evidence>
<comment type="caution">
    <text evidence="2">The sequence shown here is derived from an EMBL/GenBank/DDBJ whole genome shotgun (WGS) entry which is preliminary data.</text>
</comment>
<feature type="transmembrane region" description="Helical" evidence="1">
    <location>
        <begin position="59"/>
        <end position="81"/>
    </location>
</feature>
<dbReference type="EMBL" id="JAULSY010000052">
    <property type="protein sequence ID" value="KAK0668680.1"/>
    <property type="molecule type" value="Genomic_DNA"/>
</dbReference>
<dbReference type="PANTHER" id="PTHR37451:SF4">
    <property type="entry name" value="MARVEL DOMAIN-CONTAINING PROTEIN"/>
    <property type="match status" value="1"/>
</dbReference>
<sequence length="202" mass="21528">MSTQGLTAKGVPPQPLWLLYIKIAILVLSVITLGLGAWAVSIFGGYLGGYGGPTGAGGLVIFAAIWSFIVYGGAAAIEIFAPHFFYRIGALVGYILHIIFWLSAWAWSASAASFWLSYTYGFGFYDSTWKREGQALGACAGLGALIWILSIVHLVFFVRASMADPEGSGPAAGTAGQAELGQVKPEQQQYPAQQTYPVQQPQ</sequence>
<protein>
    <recommendedName>
        <fullName evidence="4">MARVEL domain-containing protein</fullName>
    </recommendedName>
</protein>
<feature type="transmembrane region" description="Helical" evidence="1">
    <location>
        <begin position="23"/>
        <end position="47"/>
    </location>
</feature>
<gene>
    <name evidence="2" type="ORF">QBC41DRAFT_118724</name>
</gene>
<evidence type="ECO:0000313" key="2">
    <source>
        <dbReference type="EMBL" id="KAK0668680.1"/>
    </source>
</evidence>
<feature type="transmembrane region" description="Helical" evidence="1">
    <location>
        <begin position="135"/>
        <end position="158"/>
    </location>
</feature>
<reference evidence="2" key="1">
    <citation type="submission" date="2023-06" db="EMBL/GenBank/DDBJ databases">
        <title>Genome-scale phylogeny and comparative genomics of the fungal order Sordariales.</title>
        <authorList>
            <consortium name="Lawrence Berkeley National Laboratory"/>
            <person name="Hensen N."/>
            <person name="Bonometti L."/>
            <person name="Westerberg I."/>
            <person name="Brannstrom I.O."/>
            <person name="Guillou S."/>
            <person name="Cros-Aarteil S."/>
            <person name="Calhoun S."/>
            <person name="Haridas S."/>
            <person name="Kuo A."/>
            <person name="Mondo S."/>
            <person name="Pangilinan J."/>
            <person name="Riley R."/>
            <person name="Labutti K."/>
            <person name="Andreopoulos B."/>
            <person name="Lipzen A."/>
            <person name="Chen C."/>
            <person name="Yanf M."/>
            <person name="Daum C."/>
            <person name="Ng V."/>
            <person name="Clum A."/>
            <person name="Steindorff A."/>
            <person name="Ohm R."/>
            <person name="Martin F."/>
            <person name="Silar P."/>
            <person name="Natvig D."/>
            <person name="Lalanne C."/>
            <person name="Gautier V."/>
            <person name="Ament-Velasquez S.L."/>
            <person name="Kruys A."/>
            <person name="Hutchinson M.I."/>
            <person name="Powell A.J."/>
            <person name="Barry K."/>
            <person name="Miller A.N."/>
            <person name="Grigoriev I.V."/>
            <person name="Debuchy R."/>
            <person name="Gladieux P."/>
            <person name="Thoren M.H."/>
            <person name="Johannesson H."/>
        </authorList>
    </citation>
    <scope>NUCLEOTIDE SEQUENCE</scope>
    <source>
        <strain evidence="2">CBS 307.81</strain>
    </source>
</reference>
<keyword evidence="1" id="KW-0812">Transmembrane</keyword>
<dbReference type="Proteomes" id="UP001174997">
    <property type="component" value="Unassembled WGS sequence"/>
</dbReference>
<feature type="transmembrane region" description="Helical" evidence="1">
    <location>
        <begin position="88"/>
        <end position="115"/>
    </location>
</feature>
<organism evidence="2 3">
    <name type="scientific">Cercophora samala</name>
    <dbReference type="NCBI Taxonomy" id="330535"/>
    <lineage>
        <taxon>Eukaryota</taxon>
        <taxon>Fungi</taxon>
        <taxon>Dikarya</taxon>
        <taxon>Ascomycota</taxon>
        <taxon>Pezizomycotina</taxon>
        <taxon>Sordariomycetes</taxon>
        <taxon>Sordariomycetidae</taxon>
        <taxon>Sordariales</taxon>
        <taxon>Lasiosphaeriaceae</taxon>
        <taxon>Cercophora</taxon>
    </lineage>
</organism>
<evidence type="ECO:0008006" key="4">
    <source>
        <dbReference type="Google" id="ProtNLM"/>
    </source>
</evidence>
<name>A0AA40DA11_9PEZI</name>